<dbReference type="Pfam" id="PF10317">
    <property type="entry name" value="7TM_GPCR_Srd"/>
    <property type="match status" value="1"/>
</dbReference>
<evidence type="ECO:0000313" key="2">
    <source>
        <dbReference type="EMBL" id="KAI1711594.1"/>
    </source>
</evidence>
<dbReference type="Proteomes" id="UP001201812">
    <property type="component" value="Unassembled WGS sequence"/>
</dbReference>
<keyword evidence="1" id="KW-0812">Transmembrane</keyword>
<dbReference type="PANTHER" id="PTHR22943">
    <property type="entry name" value="7-TRANSMEMBRANE DOMAIN RECEPTOR C.ELEGANS"/>
    <property type="match status" value="1"/>
</dbReference>
<name>A0AAD4N1A9_9BILA</name>
<dbReference type="EMBL" id="JAKKPZ010000021">
    <property type="protein sequence ID" value="KAI1711594.1"/>
    <property type="molecule type" value="Genomic_DNA"/>
</dbReference>
<keyword evidence="3" id="KW-1185">Reference proteome</keyword>
<accession>A0AAD4N1A9</accession>
<feature type="transmembrane region" description="Helical" evidence="1">
    <location>
        <begin position="305"/>
        <end position="331"/>
    </location>
</feature>
<feature type="transmembrane region" description="Helical" evidence="1">
    <location>
        <begin position="159"/>
        <end position="183"/>
    </location>
</feature>
<protein>
    <submittedName>
        <fullName evidence="2">Serpentine type 7TM GPCR chemoreceptor srd domain-containing protein</fullName>
    </submittedName>
</protein>
<gene>
    <name evidence="2" type="ORF">DdX_10056</name>
</gene>
<keyword evidence="1" id="KW-1133">Transmembrane helix</keyword>
<proteinExistence type="predicted"/>
<feature type="transmembrane region" description="Helical" evidence="1">
    <location>
        <begin position="120"/>
        <end position="147"/>
    </location>
</feature>
<organism evidence="2 3">
    <name type="scientific">Ditylenchus destructor</name>
    <dbReference type="NCBI Taxonomy" id="166010"/>
    <lineage>
        <taxon>Eukaryota</taxon>
        <taxon>Metazoa</taxon>
        <taxon>Ecdysozoa</taxon>
        <taxon>Nematoda</taxon>
        <taxon>Chromadorea</taxon>
        <taxon>Rhabditida</taxon>
        <taxon>Tylenchina</taxon>
        <taxon>Tylenchomorpha</taxon>
        <taxon>Sphaerularioidea</taxon>
        <taxon>Anguinidae</taxon>
        <taxon>Anguininae</taxon>
        <taxon>Ditylenchus</taxon>
    </lineage>
</organism>
<dbReference type="PANTHER" id="PTHR22943:SF248">
    <property type="entry name" value="SEVEN TM RECEPTOR"/>
    <property type="match status" value="1"/>
</dbReference>
<dbReference type="SUPFAM" id="SSF81321">
    <property type="entry name" value="Family A G protein-coupled receptor-like"/>
    <property type="match status" value="1"/>
</dbReference>
<feature type="transmembrane region" description="Helical" evidence="1">
    <location>
        <begin position="225"/>
        <end position="248"/>
    </location>
</feature>
<feature type="transmembrane region" description="Helical" evidence="1">
    <location>
        <begin position="276"/>
        <end position="299"/>
    </location>
</feature>
<dbReference type="InterPro" id="IPR019421">
    <property type="entry name" value="7TM_GPCR_serpentine_rcpt_Srd"/>
</dbReference>
<dbReference type="AlphaFoldDB" id="A0AAD4N1A9"/>
<keyword evidence="1" id="KW-0472">Membrane</keyword>
<sequence length="364" mass="42199">MTQHLCQVFIPKRAPQYFILYLARTKNCEPKMITIPMLHKFNCWACVTLGLCLNALLIYLVLRRSAKEMKVYSRILFQTCFIDLYMITVIALVQPIYVVYNGFNTMIADGPSKDFPHPYNFFFMMAWFWGLFFSILSNCVPFVYRYFLLCELKQMSLKLYAFLLFLLAFLVLIFVAGFTWAAFPGEAEMGVMREAHESYAKYMNIDPGSDEFSIILIMRTDSIRWLLSCAYILTVQTVCYTIIIYCGFKIKEFVKRSTESCGRQNAANDVNRQLSFILMLQTSLPVAEATFVLVCMITSMLPNKYVYFIGFGTMPMHWIPALNPLITIVVVKPYRHFCTPWIKRKVDAKTDQTPNGTPLTHMMS</sequence>
<feature type="transmembrane region" description="Helical" evidence="1">
    <location>
        <begin position="74"/>
        <end position="100"/>
    </location>
</feature>
<reference evidence="2" key="1">
    <citation type="submission" date="2022-01" db="EMBL/GenBank/DDBJ databases">
        <title>Genome Sequence Resource for Two Populations of Ditylenchus destructor, the Migratory Endoparasitic Phytonematode.</title>
        <authorList>
            <person name="Zhang H."/>
            <person name="Lin R."/>
            <person name="Xie B."/>
        </authorList>
    </citation>
    <scope>NUCLEOTIDE SEQUENCE</scope>
    <source>
        <strain evidence="2">BazhouSP</strain>
    </source>
</reference>
<evidence type="ECO:0000313" key="3">
    <source>
        <dbReference type="Proteomes" id="UP001201812"/>
    </source>
</evidence>
<feature type="transmembrane region" description="Helical" evidence="1">
    <location>
        <begin position="41"/>
        <end position="62"/>
    </location>
</feature>
<comment type="caution">
    <text evidence="2">The sequence shown here is derived from an EMBL/GenBank/DDBJ whole genome shotgun (WGS) entry which is preliminary data.</text>
</comment>
<evidence type="ECO:0000256" key="1">
    <source>
        <dbReference type="SAM" id="Phobius"/>
    </source>
</evidence>